<reference evidence="3" key="1">
    <citation type="submission" date="2002-06" db="EMBL/GenBank/DDBJ databases">
        <title>Oryza sativa nipponbare(GA3) genomic DNA, chromosome 2, PAC clone:P0669G10.</title>
        <authorList>
            <person name="Sasaki T."/>
            <person name="Matsumoto T."/>
            <person name="Katayose Y."/>
        </authorList>
    </citation>
    <scope>NUCLEOTIDE SEQUENCE</scope>
</reference>
<name>Q6K3C9_ORYSJ</name>
<dbReference type="EMBL" id="AP005694">
    <property type="protein sequence ID" value="BAD22411.1"/>
    <property type="molecule type" value="Genomic_DNA"/>
</dbReference>
<evidence type="ECO:0000313" key="3">
    <source>
        <dbReference type="EMBL" id="BAD28558.1"/>
    </source>
</evidence>
<gene>
    <name evidence="2" type="ORF">OSJNBa0063E14.10</name>
    <name evidence="3" type="ORF">P0669G10.27</name>
</gene>
<protein>
    <submittedName>
        <fullName evidence="2">Uncharacterized protein</fullName>
    </submittedName>
</protein>
<evidence type="ECO:0000256" key="1">
    <source>
        <dbReference type="SAM" id="MobiDB-lite"/>
    </source>
</evidence>
<dbReference type="AlphaFoldDB" id="Q6K3C9"/>
<reference evidence="4" key="4">
    <citation type="journal article" date="2008" name="Nucleic Acids Res.">
        <title>The rice annotation project database (RAP-DB): 2008 update.</title>
        <authorList>
            <consortium name="The rice annotation project (RAP)"/>
        </authorList>
    </citation>
    <scope>GENOME REANNOTATION</scope>
    <source>
        <strain evidence="4">cv. Nipponbare</strain>
    </source>
</reference>
<evidence type="ECO:0000313" key="4">
    <source>
        <dbReference type="Proteomes" id="UP000000763"/>
    </source>
</evidence>
<proteinExistence type="predicted"/>
<evidence type="ECO:0000313" key="2">
    <source>
        <dbReference type="EMBL" id="BAD22411.1"/>
    </source>
</evidence>
<accession>Q6K3C9</accession>
<organism evidence="2 4">
    <name type="scientific">Oryza sativa subsp. japonica</name>
    <name type="common">Rice</name>
    <dbReference type="NCBI Taxonomy" id="39947"/>
    <lineage>
        <taxon>Eukaryota</taxon>
        <taxon>Viridiplantae</taxon>
        <taxon>Streptophyta</taxon>
        <taxon>Embryophyta</taxon>
        <taxon>Tracheophyta</taxon>
        <taxon>Spermatophyta</taxon>
        <taxon>Magnoliopsida</taxon>
        <taxon>Liliopsida</taxon>
        <taxon>Poales</taxon>
        <taxon>Poaceae</taxon>
        <taxon>BOP clade</taxon>
        <taxon>Oryzoideae</taxon>
        <taxon>Oryzeae</taxon>
        <taxon>Oryzinae</taxon>
        <taxon>Oryza</taxon>
        <taxon>Oryza sativa</taxon>
    </lineage>
</organism>
<reference evidence="4" key="3">
    <citation type="journal article" date="2005" name="Nature">
        <title>The map-based sequence of the rice genome.</title>
        <authorList>
            <consortium name="International rice genome sequencing project (IRGSP)"/>
            <person name="Matsumoto T."/>
            <person name="Wu J."/>
            <person name="Kanamori H."/>
            <person name="Katayose Y."/>
            <person name="Fujisawa M."/>
            <person name="Namiki N."/>
            <person name="Mizuno H."/>
            <person name="Yamamoto K."/>
            <person name="Antonio B.A."/>
            <person name="Baba T."/>
            <person name="Sakata K."/>
            <person name="Nagamura Y."/>
            <person name="Aoki H."/>
            <person name="Arikawa K."/>
            <person name="Arita K."/>
            <person name="Bito T."/>
            <person name="Chiden Y."/>
            <person name="Fujitsuka N."/>
            <person name="Fukunaka R."/>
            <person name="Hamada M."/>
            <person name="Harada C."/>
            <person name="Hayashi A."/>
            <person name="Hijishita S."/>
            <person name="Honda M."/>
            <person name="Hosokawa S."/>
            <person name="Ichikawa Y."/>
            <person name="Idonuma A."/>
            <person name="Iijima M."/>
            <person name="Ikeda M."/>
            <person name="Ikeno M."/>
            <person name="Ito K."/>
            <person name="Ito S."/>
            <person name="Ito T."/>
            <person name="Ito Y."/>
            <person name="Ito Y."/>
            <person name="Iwabuchi A."/>
            <person name="Kamiya K."/>
            <person name="Karasawa W."/>
            <person name="Kurita K."/>
            <person name="Katagiri S."/>
            <person name="Kikuta A."/>
            <person name="Kobayashi H."/>
            <person name="Kobayashi N."/>
            <person name="Machita K."/>
            <person name="Maehara T."/>
            <person name="Masukawa M."/>
            <person name="Mizubayashi T."/>
            <person name="Mukai Y."/>
            <person name="Nagasaki H."/>
            <person name="Nagata Y."/>
            <person name="Naito S."/>
            <person name="Nakashima M."/>
            <person name="Nakama Y."/>
            <person name="Nakamichi Y."/>
            <person name="Nakamura M."/>
            <person name="Meguro A."/>
            <person name="Negishi M."/>
            <person name="Ohta I."/>
            <person name="Ohta T."/>
            <person name="Okamoto M."/>
            <person name="Ono N."/>
            <person name="Saji S."/>
            <person name="Sakaguchi M."/>
            <person name="Sakai K."/>
            <person name="Shibata M."/>
            <person name="Shimokawa T."/>
            <person name="Song J."/>
            <person name="Takazaki Y."/>
            <person name="Terasawa K."/>
            <person name="Tsugane M."/>
            <person name="Tsuji K."/>
            <person name="Ueda S."/>
            <person name="Waki K."/>
            <person name="Yamagata H."/>
            <person name="Yamamoto M."/>
            <person name="Yamamoto S."/>
            <person name="Yamane H."/>
            <person name="Yoshiki S."/>
            <person name="Yoshihara R."/>
            <person name="Yukawa K."/>
            <person name="Zhong H."/>
            <person name="Yano M."/>
            <person name="Yuan Q."/>
            <person name="Ouyang S."/>
            <person name="Liu J."/>
            <person name="Jones K.M."/>
            <person name="Gansberger K."/>
            <person name="Moffat K."/>
            <person name="Hill J."/>
            <person name="Bera J."/>
            <person name="Fadrosh D."/>
            <person name="Jin S."/>
            <person name="Johri S."/>
            <person name="Kim M."/>
            <person name="Overton L."/>
            <person name="Reardon M."/>
            <person name="Tsitrin T."/>
            <person name="Vuong H."/>
            <person name="Weaver B."/>
            <person name="Ciecko A."/>
            <person name="Tallon L."/>
            <person name="Jackson J."/>
            <person name="Pai G."/>
            <person name="Aken S.V."/>
            <person name="Utterback T."/>
            <person name="Reidmuller S."/>
            <person name="Feldblyum T."/>
            <person name="Hsiao J."/>
            <person name="Zismann V."/>
            <person name="Iobst S."/>
            <person name="de Vazeille A.R."/>
            <person name="Buell C.R."/>
            <person name="Ying K."/>
            <person name="Li Y."/>
            <person name="Lu T."/>
            <person name="Huang Y."/>
            <person name="Zhao Q."/>
            <person name="Feng Q."/>
            <person name="Zhang L."/>
            <person name="Zhu J."/>
            <person name="Weng Q."/>
            <person name="Mu J."/>
            <person name="Lu Y."/>
            <person name="Fan D."/>
            <person name="Liu Y."/>
            <person name="Guan J."/>
            <person name="Zhang Y."/>
            <person name="Yu S."/>
            <person name="Liu X."/>
            <person name="Zhang Y."/>
            <person name="Hong G."/>
            <person name="Han B."/>
            <person name="Choisne N."/>
            <person name="Demange N."/>
            <person name="Orjeda G."/>
            <person name="Samain S."/>
            <person name="Cattolico L."/>
            <person name="Pelletier E."/>
            <person name="Couloux A."/>
            <person name="Segurens B."/>
            <person name="Wincker P."/>
            <person name="D'Hont A."/>
            <person name="Scarpelli C."/>
            <person name="Weissenbach J."/>
            <person name="Salanoubat M."/>
            <person name="Quetier F."/>
            <person name="Yu Y."/>
            <person name="Kim H.R."/>
            <person name="Rambo T."/>
            <person name="Currie J."/>
            <person name="Collura K."/>
            <person name="Luo M."/>
            <person name="Yang T."/>
            <person name="Ammiraju J.S.S."/>
            <person name="Engler F."/>
            <person name="Soderlund C."/>
            <person name="Wing R.A."/>
            <person name="Palmer L.E."/>
            <person name="de la Bastide M."/>
            <person name="Spiegel L."/>
            <person name="Nascimento L."/>
            <person name="Zutavern T."/>
            <person name="O'Shaughnessy A."/>
            <person name="Dike S."/>
            <person name="Dedhia N."/>
            <person name="Preston R."/>
            <person name="Balija V."/>
            <person name="McCombie W.R."/>
            <person name="Chow T."/>
            <person name="Chen H."/>
            <person name="Chung M."/>
            <person name="Chen C."/>
            <person name="Shaw J."/>
            <person name="Wu H."/>
            <person name="Hsiao K."/>
            <person name="Chao Y."/>
            <person name="Chu M."/>
            <person name="Cheng C."/>
            <person name="Hour A."/>
            <person name="Lee P."/>
            <person name="Lin S."/>
            <person name="Lin Y."/>
            <person name="Liou J."/>
            <person name="Liu S."/>
            <person name="Hsing Y."/>
            <person name="Raghuvanshi S."/>
            <person name="Mohanty A."/>
            <person name="Bharti A.K."/>
            <person name="Gaur A."/>
            <person name="Gupta V."/>
            <person name="Kumar D."/>
            <person name="Ravi V."/>
            <person name="Vij S."/>
            <person name="Kapur A."/>
            <person name="Khurana P."/>
            <person name="Khurana P."/>
            <person name="Khurana J.P."/>
            <person name="Tyagi A.K."/>
            <person name="Gaikwad K."/>
            <person name="Singh A."/>
            <person name="Dalal V."/>
            <person name="Srivastava S."/>
            <person name="Dixit A."/>
            <person name="Pal A.K."/>
            <person name="Ghazi I.A."/>
            <person name="Yadav M."/>
            <person name="Pandit A."/>
            <person name="Bhargava A."/>
            <person name="Sureshbabu K."/>
            <person name="Batra K."/>
            <person name="Sharma T.R."/>
            <person name="Mohapatra T."/>
            <person name="Singh N.K."/>
            <person name="Messing J."/>
            <person name="Nelson A.B."/>
            <person name="Fuks G."/>
            <person name="Kavchok S."/>
            <person name="Keizer G."/>
            <person name="Linton E."/>
            <person name="Llaca V."/>
            <person name="Song R."/>
            <person name="Tanyolac B."/>
            <person name="Young S."/>
            <person name="Ho-Il K."/>
            <person name="Hahn J.H."/>
            <person name="Sangsakoo G."/>
            <person name="Vanavichit A."/>
            <person name="de Mattos Luiz.A.T."/>
            <person name="Zimmer P.D."/>
            <person name="Malone G."/>
            <person name="Dellagostin O."/>
            <person name="de Oliveira A.C."/>
            <person name="Bevan M."/>
            <person name="Bancroft I."/>
            <person name="Minx P."/>
            <person name="Cordum H."/>
            <person name="Wilson R."/>
            <person name="Cheng Z."/>
            <person name="Jin W."/>
            <person name="Jiang J."/>
            <person name="Leong S.A."/>
            <person name="Iwama H."/>
            <person name="Gojobori T."/>
            <person name="Itoh T."/>
            <person name="Niimura Y."/>
            <person name="Fujii Y."/>
            <person name="Habara T."/>
            <person name="Sakai H."/>
            <person name="Sato Y."/>
            <person name="Wilson G."/>
            <person name="Kumar K."/>
            <person name="McCouch S."/>
            <person name="Juretic N."/>
            <person name="Hoen D."/>
            <person name="Wright S."/>
            <person name="Bruskiewich R."/>
            <person name="Bureau T."/>
            <person name="Miyao A."/>
            <person name="Hirochika H."/>
            <person name="Nishikawa T."/>
            <person name="Kadowaki K."/>
            <person name="Sugiura M."/>
            <person name="Burr B."/>
            <person name="Sasaki T."/>
        </authorList>
    </citation>
    <scope>NUCLEOTIDE SEQUENCE [LARGE SCALE GENOMIC DNA]</scope>
    <source>
        <strain evidence="4">cv. Nipponbare</strain>
    </source>
</reference>
<feature type="region of interest" description="Disordered" evidence="1">
    <location>
        <begin position="158"/>
        <end position="196"/>
    </location>
</feature>
<reference evidence="2" key="2">
    <citation type="submission" date="2002-09" db="EMBL/GenBank/DDBJ databases">
        <title>Oryza sativa nipponbare(GA3) genomic DNA, chromosome 2, BAC clone:OSJNBa0063E14.</title>
        <authorList>
            <person name="Sasaki T."/>
            <person name="Matsumoto T."/>
            <person name="Katayose Y."/>
        </authorList>
    </citation>
    <scope>NUCLEOTIDE SEQUENCE</scope>
</reference>
<feature type="compositionally biased region" description="Gly residues" evidence="1">
    <location>
        <begin position="170"/>
        <end position="194"/>
    </location>
</feature>
<feature type="region of interest" description="Disordered" evidence="1">
    <location>
        <begin position="55"/>
        <end position="80"/>
    </location>
</feature>
<sequence length="282" mass="29584">MASGSHQAVAQRGGEGGAGWARLDIKADRPVMARAVAVSSRWQWQPAARVAAASAEGDGAWAKQQRGPALGREGGETRGRERLTVSWPEWGKTTAYTGSKRRTTGCVGWTRRPSTPRGQWRQRSGTATALATASGGWRRYAAALGLAWGERCGGGRRQLSGGRGSPCVGGARGGGRWRGDGASGGGARSECGGGRRCKGRAAQARWRAREKAASSGNERGSSGKAFYRRVRSGRGRVVAGFGEGVAPATWGGERERGIFKIESCPLGRARGGTKAWGMWAAT</sequence>
<feature type="region of interest" description="Disordered" evidence="1">
    <location>
        <begin position="103"/>
        <end position="126"/>
    </location>
</feature>
<dbReference type="Proteomes" id="UP000000763">
    <property type="component" value="Chromosome 2"/>
</dbReference>
<feature type="compositionally biased region" description="Polar residues" evidence="1">
    <location>
        <begin position="112"/>
        <end position="123"/>
    </location>
</feature>
<dbReference type="EMBL" id="AP005398">
    <property type="protein sequence ID" value="BAD28558.1"/>
    <property type="molecule type" value="Genomic_DNA"/>
</dbReference>